<proteinExistence type="predicted"/>
<gene>
    <name evidence="5" type="ORF">CSUB01_10511</name>
</gene>
<dbReference type="Pfam" id="PF00891">
    <property type="entry name" value="Methyltransf_2"/>
    <property type="match status" value="1"/>
</dbReference>
<organism evidence="5 6">
    <name type="scientific">Colletotrichum sublineola</name>
    <name type="common">Sorghum anthracnose fungus</name>
    <dbReference type="NCBI Taxonomy" id="1173701"/>
    <lineage>
        <taxon>Eukaryota</taxon>
        <taxon>Fungi</taxon>
        <taxon>Dikarya</taxon>
        <taxon>Ascomycota</taxon>
        <taxon>Pezizomycotina</taxon>
        <taxon>Sordariomycetes</taxon>
        <taxon>Hypocreomycetidae</taxon>
        <taxon>Glomerellales</taxon>
        <taxon>Glomerellaceae</taxon>
        <taxon>Colletotrichum</taxon>
        <taxon>Colletotrichum graminicola species complex</taxon>
    </lineage>
</organism>
<dbReference type="GO" id="GO:0008171">
    <property type="term" value="F:O-methyltransferase activity"/>
    <property type="evidence" value="ECO:0007669"/>
    <property type="project" value="InterPro"/>
</dbReference>
<dbReference type="PANTHER" id="PTHR43712">
    <property type="entry name" value="PUTATIVE (AFU_ORTHOLOGUE AFUA_4G14580)-RELATED"/>
    <property type="match status" value="1"/>
</dbReference>
<sequence length="378" mass="41829">MATTDRDWAGPKDSLHDASLFITRVLVQQQQYYCLQFLDHFRILDAVPLNPGSAPYATVAARTGVPEARLKAVARMVMTIGFLAEAPDGSSLKHSALSANFVENEHMRIQLRHLVEKTVPLMGAFTRATELWGDTKAPNQTAYNLAFDTELPFFEHLKARKDLSDEFDSYMKSQAVAHSGARVDHVLRGFDWATLKAEAVVVDVGGGAGAAAKTLAMAHPGLRIVVQDLAGPIQNAREQLALLPREVTGRISLQQHDMFDEQPVLGADVYFLRTILHDWPDAECVRILQRLVAAMKPESRIVIMDMVLPASGAGSSLFEAALRQKDLAMTQTFNAREREASEWESLIAAVDERVAIRGIRRPEGSQHSVIEVGFHKRI</sequence>
<comment type="caution">
    <text evidence="5">The sequence shown here is derived from an EMBL/GenBank/DDBJ whole genome shotgun (WGS) entry which is preliminary data.</text>
</comment>
<evidence type="ECO:0000313" key="5">
    <source>
        <dbReference type="EMBL" id="KDN60959.1"/>
    </source>
</evidence>
<accession>A0A066WZU9</accession>
<dbReference type="InterPro" id="IPR029063">
    <property type="entry name" value="SAM-dependent_MTases_sf"/>
</dbReference>
<dbReference type="InterPro" id="IPR036390">
    <property type="entry name" value="WH_DNA-bd_sf"/>
</dbReference>
<dbReference type="OrthoDB" id="655030at2759"/>
<evidence type="ECO:0000256" key="3">
    <source>
        <dbReference type="ARBA" id="ARBA00022691"/>
    </source>
</evidence>
<keyword evidence="2" id="KW-0808">Transferase</keyword>
<dbReference type="HOGENOM" id="CLU_005533_1_0_1"/>
<dbReference type="PANTHER" id="PTHR43712:SF19">
    <property type="entry name" value="DUAL O-METHYLTRANSFERASE_FAD-DEPENDENT MONOOXYGENASE ELCB"/>
    <property type="match status" value="1"/>
</dbReference>
<evidence type="ECO:0000256" key="2">
    <source>
        <dbReference type="ARBA" id="ARBA00022679"/>
    </source>
</evidence>
<evidence type="ECO:0000259" key="4">
    <source>
        <dbReference type="Pfam" id="PF00891"/>
    </source>
</evidence>
<dbReference type="OMA" id="CEPEPNM"/>
<dbReference type="InterPro" id="IPR001077">
    <property type="entry name" value="COMT_C"/>
</dbReference>
<dbReference type="PROSITE" id="PS51683">
    <property type="entry name" value="SAM_OMT_II"/>
    <property type="match status" value="1"/>
</dbReference>
<dbReference type="SUPFAM" id="SSF53335">
    <property type="entry name" value="S-adenosyl-L-methionine-dependent methyltransferases"/>
    <property type="match status" value="1"/>
</dbReference>
<evidence type="ECO:0000313" key="6">
    <source>
        <dbReference type="Proteomes" id="UP000027238"/>
    </source>
</evidence>
<protein>
    <recommendedName>
        <fullName evidence="4">O-methyltransferase C-terminal domain-containing protein</fullName>
    </recommendedName>
</protein>
<dbReference type="SUPFAM" id="SSF46785">
    <property type="entry name" value="Winged helix' DNA-binding domain"/>
    <property type="match status" value="1"/>
</dbReference>
<dbReference type="Proteomes" id="UP000027238">
    <property type="component" value="Unassembled WGS sequence"/>
</dbReference>
<keyword evidence="6" id="KW-1185">Reference proteome</keyword>
<dbReference type="EMBL" id="JMSE01001450">
    <property type="protein sequence ID" value="KDN60959.1"/>
    <property type="molecule type" value="Genomic_DNA"/>
</dbReference>
<keyword evidence="3" id="KW-0949">S-adenosyl-L-methionine</keyword>
<keyword evidence="1" id="KW-0489">Methyltransferase</keyword>
<dbReference type="eggNOG" id="KOG3178">
    <property type="taxonomic scope" value="Eukaryota"/>
</dbReference>
<feature type="domain" description="O-methyltransferase C-terminal" evidence="4">
    <location>
        <begin position="139"/>
        <end position="348"/>
    </location>
</feature>
<dbReference type="InterPro" id="IPR016461">
    <property type="entry name" value="COMT-like"/>
</dbReference>
<reference evidence="6" key="1">
    <citation type="journal article" date="2014" name="Genome Announc.">
        <title>Draft genome sequence of Colletotrichum sublineola, a destructive pathogen of cultivated sorghum.</title>
        <authorList>
            <person name="Baroncelli R."/>
            <person name="Sanz-Martin J.M."/>
            <person name="Rech G.E."/>
            <person name="Sukno S.A."/>
            <person name="Thon M.R."/>
        </authorList>
    </citation>
    <scope>NUCLEOTIDE SEQUENCE [LARGE SCALE GENOMIC DNA]</scope>
    <source>
        <strain evidence="6">TX430BB</strain>
    </source>
</reference>
<dbReference type="Gene3D" id="3.40.50.150">
    <property type="entry name" value="Vaccinia Virus protein VP39"/>
    <property type="match status" value="1"/>
</dbReference>
<name>A0A066WZU9_COLSU</name>
<dbReference type="GO" id="GO:0032259">
    <property type="term" value="P:methylation"/>
    <property type="evidence" value="ECO:0007669"/>
    <property type="project" value="UniProtKB-KW"/>
</dbReference>
<evidence type="ECO:0000256" key="1">
    <source>
        <dbReference type="ARBA" id="ARBA00022603"/>
    </source>
</evidence>
<dbReference type="AlphaFoldDB" id="A0A066WZU9"/>